<dbReference type="GO" id="GO:0005829">
    <property type="term" value="C:cytosol"/>
    <property type="evidence" value="ECO:0007669"/>
    <property type="project" value="TreeGrafter"/>
</dbReference>
<dbReference type="PANTHER" id="PTHR12452">
    <property type="entry name" value="42-9-9 PROTEIN-RELATED"/>
    <property type="match status" value="1"/>
</dbReference>
<dbReference type="PANTHER" id="PTHR12452:SF0">
    <property type="entry name" value="THIOREDOXIN DOMAIN-CONTAINING PROTEIN 17"/>
    <property type="match status" value="1"/>
</dbReference>
<accession>A0A1I7VS01</accession>
<evidence type="ECO:0000256" key="2">
    <source>
        <dbReference type="ARBA" id="ARBA00016949"/>
    </source>
</evidence>
<evidence type="ECO:0000256" key="1">
    <source>
        <dbReference type="ARBA" id="ARBA00008987"/>
    </source>
</evidence>
<organism evidence="4 5">
    <name type="scientific">Loa loa</name>
    <name type="common">Eye worm</name>
    <name type="synonym">Filaria loa</name>
    <dbReference type="NCBI Taxonomy" id="7209"/>
    <lineage>
        <taxon>Eukaryota</taxon>
        <taxon>Metazoa</taxon>
        <taxon>Ecdysozoa</taxon>
        <taxon>Nematoda</taxon>
        <taxon>Chromadorea</taxon>
        <taxon>Rhabditida</taxon>
        <taxon>Spirurina</taxon>
        <taxon>Spiruromorpha</taxon>
        <taxon>Filarioidea</taxon>
        <taxon>Onchocercidae</taxon>
        <taxon>Loa</taxon>
    </lineage>
</organism>
<evidence type="ECO:0000259" key="3">
    <source>
        <dbReference type="Pfam" id="PF06110"/>
    </source>
</evidence>
<feature type="domain" description="Thioredoxin" evidence="3">
    <location>
        <begin position="18"/>
        <end position="127"/>
    </location>
</feature>
<evidence type="ECO:0000313" key="4">
    <source>
        <dbReference type="Proteomes" id="UP000095285"/>
    </source>
</evidence>
<comment type="similarity">
    <text evidence="1">Belongs to the thioredoxin family.</text>
</comment>
<name>A0A1I7VS01_LOALO</name>
<evidence type="ECO:0000313" key="5">
    <source>
        <dbReference type="WBParaSite" id="EN70_5632"/>
    </source>
</evidence>
<reference evidence="4" key="1">
    <citation type="submission" date="2012-04" db="EMBL/GenBank/DDBJ databases">
        <title>The Genome Sequence of Loa loa.</title>
        <authorList>
            <consortium name="The Broad Institute Genome Sequencing Platform"/>
            <consortium name="Broad Institute Genome Sequencing Center for Infectious Disease"/>
            <person name="Nutman T.B."/>
            <person name="Fink D.L."/>
            <person name="Russ C."/>
            <person name="Young S."/>
            <person name="Zeng Q."/>
            <person name="Gargeya S."/>
            <person name="Alvarado L."/>
            <person name="Berlin A."/>
            <person name="Chapman S.B."/>
            <person name="Chen Z."/>
            <person name="Freedman E."/>
            <person name="Gellesch M."/>
            <person name="Goldberg J."/>
            <person name="Griggs A."/>
            <person name="Gujja S."/>
            <person name="Heilman E.R."/>
            <person name="Heiman D."/>
            <person name="Howarth C."/>
            <person name="Mehta T."/>
            <person name="Neiman D."/>
            <person name="Pearson M."/>
            <person name="Roberts A."/>
            <person name="Saif S."/>
            <person name="Shea T."/>
            <person name="Shenoy N."/>
            <person name="Sisk P."/>
            <person name="Stolte C."/>
            <person name="Sykes S."/>
            <person name="White J."/>
            <person name="Yandava C."/>
            <person name="Haas B."/>
            <person name="Henn M.R."/>
            <person name="Nusbaum C."/>
            <person name="Birren B."/>
        </authorList>
    </citation>
    <scope>NUCLEOTIDE SEQUENCE [LARGE SCALE GENOMIC DNA]</scope>
</reference>
<proteinExistence type="inferred from homology"/>
<dbReference type="AlphaFoldDB" id="A0A1I7VS01"/>
<dbReference type="InterPro" id="IPR010357">
    <property type="entry name" value="TXNDC17_dom"/>
</dbReference>
<protein>
    <recommendedName>
        <fullName evidence="2">Thioredoxin domain-containing protein 17</fullName>
    </recommendedName>
</protein>
<sequence>MVFNRKKTEGLNELNTLLNGLKCRTVILFTGSKDDGKSWCPDCVRAEPIIEKVIEEIVSSGDLDTDFTFIECSVGSRTYWKDQTNGFRTDERFKLKEIPTLLDYSNKAKRLSGEQCANELLVKELFLED</sequence>
<dbReference type="InterPro" id="IPR036249">
    <property type="entry name" value="Thioredoxin-like_sf"/>
</dbReference>
<dbReference type="Gene3D" id="3.40.30.10">
    <property type="entry name" value="Glutaredoxin"/>
    <property type="match status" value="1"/>
</dbReference>
<dbReference type="GO" id="GO:0047134">
    <property type="term" value="F:protein-disulfide reductase [NAD(P)H] activity"/>
    <property type="evidence" value="ECO:0007669"/>
    <property type="project" value="InterPro"/>
</dbReference>
<dbReference type="WBParaSite" id="EN70_5632">
    <property type="protein sequence ID" value="EN70_5632"/>
    <property type="gene ID" value="EN70_5632"/>
</dbReference>
<dbReference type="SUPFAM" id="SSF52833">
    <property type="entry name" value="Thioredoxin-like"/>
    <property type="match status" value="1"/>
</dbReference>
<dbReference type="STRING" id="7209.A0A1I7VS01"/>
<reference evidence="5" key="2">
    <citation type="submission" date="2016-11" db="UniProtKB">
        <authorList>
            <consortium name="WormBaseParasite"/>
        </authorList>
    </citation>
    <scope>IDENTIFICATION</scope>
</reference>
<dbReference type="Proteomes" id="UP000095285">
    <property type="component" value="Unassembled WGS sequence"/>
</dbReference>
<dbReference type="Pfam" id="PF06110">
    <property type="entry name" value="TXD17-like_Trx"/>
    <property type="match status" value="1"/>
</dbReference>
<dbReference type="InterPro" id="IPR045108">
    <property type="entry name" value="TXNDC17-like"/>
</dbReference>
<keyword evidence="4" id="KW-1185">Reference proteome</keyword>